<feature type="chain" id="PRO_5008266643" evidence="2">
    <location>
        <begin position="19"/>
        <end position="868"/>
    </location>
</feature>
<evidence type="ECO:0000256" key="2">
    <source>
        <dbReference type="SAM" id="SignalP"/>
    </source>
</evidence>
<name>A0A194VLE0_CYTMA</name>
<dbReference type="AlphaFoldDB" id="A0A194VLE0"/>
<sequence length="868" mass="91733">MIFTKLITSVLMALPALAAPAANPRAAASTSSGYWVADIARNGVVPFGNDSSYAIFRNVMDYGAKGDGSTDDTDAINKAISDGNRCGQGCGSTTTAPAIVYFPAGTYMVNKPIIQYYYTQMIGDANDLPILKAMSTFTGMAVIDSDPYDDDGASWYVNQNNFFRQVRNFQIDLTELPYTSGAGIHWQVAQATSLQNIVFNMRTDGGSANIQKGIFMDNGSGGFMSDLTFIGGGTGMWVGNQQFTTRNMTFSNCQTAIFINWDWVWTIKDVTINNCQVGLDVSTGGSTDQTVGSALFLDSTISNTPIGVNSSYSMTQTGTNGTLIIDNVDMTNNVQTAIHDATTSTAILAGNQVVSNFVQGNAVHQSGTAVHAIQAAQSNVTKPESLLNSAGAVYTRSKPQYESLPASSFISAKGYGLKGDGTTDDTAKMQAFLNSVTADQVAYFDHGAYIVTDTIKVPKDIKITGEVWPMIMAKGSNFADMSNPRPVFQVGQAGETGAVELSDLIFQTAGPVPGAIMIEWNLKASSQGAAGMWDVHNRIGGSAGTGLLSEQCAKNNGTTHGANKACEGTFLMMHITSAASDVYLENTWFWVADHDLEPAANSAQIDVYNGRGVLIESQGPVWLYGTASEHSVMYNYQLSNASAVYMALIQTETAYFQGNPAAPAPFVVNATWNDPAFSNTTSATSSRTWGLRVIDSEDVFVYGAGLYSFFDNYNQDCLATESCQDNMVSLENSVVHMYGLSTKASVNMLSVDGVSRAIDSDNRNTFCNGSDANGNNGNSSTDSSTSTLTLGSVTTSTLMGTASTSTVNTGVVSLMATPDAASTGTSTSASASASATSTACAMHKRAMAEARAKASGSKAENGRKSTEL</sequence>
<dbReference type="SMR" id="A0A194VLE0"/>
<keyword evidence="2" id="KW-0732">Signal</keyword>
<feature type="domain" description="Rhamnogalacturonase A/B/Epimerase-like pectate lyase" evidence="3">
    <location>
        <begin position="409"/>
        <end position="478"/>
    </location>
</feature>
<accession>A0A194VLE0</accession>
<dbReference type="EMBL" id="CM003098">
    <property type="protein sequence ID" value="KUI64773.1"/>
    <property type="molecule type" value="Genomic_DNA"/>
</dbReference>
<evidence type="ECO:0000313" key="4">
    <source>
        <dbReference type="EMBL" id="KUI64773.1"/>
    </source>
</evidence>
<proteinExistence type="predicted"/>
<dbReference type="InterPro" id="IPR011050">
    <property type="entry name" value="Pectin_lyase_fold/virulence"/>
</dbReference>
<reference evidence="4" key="1">
    <citation type="submission" date="2014-12" db="EMBL/GenBank/DDBJ databases">
        <title>Genome Sequence of Valsa Canker Pathogens Uncovers a Specific Adaption of Colonization on Woody Bark.</title>
        <authorList>
            <person name="Yin Z."/>
            <person name="Liu H."/>
            <person name="Gao X."/>
            <person name="Li Z."/>
            <person name="Song N."/>
            <person name="Ke X."/>
            <person name="Dai Q."/>
            <person name="Wu Y."/>
            <person name="Sun Y."/>
            <person name="Xu J.-R."/>
            <person name="Kang Z.K."/>
            <person name="Wang L."/>
            <person name="Huang L."/>
        </authorList>
    </citation>
    <scope>NUCLEOTIDE SEQUENCE [LARGE SCALE GENOMIC DNA]</scope>
    <source>
        <strain evidence="4">03-8</strain>
    </source>
</reference>
<dbReference type="Proteomes" id="UP000078559">
    <property type="component" value="Chromosome 1"/>
</dbReference>
<dbReference type="Gene3D" id="2.160.20.10">
    <property type="entry name" value="Single-stranded right-handed beta-helix, Pectin lyase-like"/>
    <property type="match status" value="2"/>
</dbReference>
<feature type="domain" description="Rhamnogalacturonase A/B/Epimerase-like pectate lyase" evidence="3">
    <location>
        <begin position="56"/>
        <end position="280"/>
    </location>
</feature>
<feature type="region of interest" description="Disordered" evidence="1">
    <location>
        <begin position="844"/>
        <end position="868"/>
    </location>
</feature>
<keyword evidence="5" id="KW-1185">Reference proteome</keyword>
<dbReference type="SUPFAM" id="SSF51126">
    <property type="entry name" value="Pectin lyase-like"/>
    <property type="match status" value="2"/>
</dbReference>
<dbReference type="CDD" id="cd23668">
    <property type="entry name" value="GH55_beta13glucanase-like"/>
    <property type="match status" value="1"/>
</dbReference>
<organism evidence="4 5">
    <name type="scientific">Cytospora mali</name>
    <name type="common">Apple Valsa canker fungus</name>
    <name type="synonym">Valsa mali</name>
    <dbReference type="NCBI Taxonomy" id="578113"/>
    <lineage>
        <taxon>Eukaryota</taxon>
        <taxon>Fungi</taxon>
        <taxon>Dikarya</taxon>
        <taxon>Ascomycota</taxon>
        <taxon>Pezizomycotina</taxon>
        <taxon>Sordariomycetes</taxon>
        <taxon>Sordariomycetidae</taxon>
        <taxon>Diaporthales</taxon>
        <taxon>Cytosporaceae</taxon>
        <taxon>Cytospora</taxon>
    </lineage>
</organism>
<gene>
    <name evidence="4" type="ORF">VM1G_00089</name>
</gene>
<evidence type="ECO:0000256" key="1">
    <source>
        <dbReference type="SAM" id="MobiDB-lite"/>
    </source>
</evidence>
<dbReference type="FunFam" id="2.160.20.10:FF:000023">
    <property type="entry name" value="Exo-beta-1,3-glucanase Exg0"/>
    <property type="match status" value="1"/>
</dbReference>
<dbReference type="OrthoDB" id="1046782at2759"/>
<dbReference type="PANTHER" id="PTHR33928">
    <property type="entry name" value="POLYGALACTURONASE QRT3"/>
    <property type="match status" value="1"/>
</dbReference>
<dbReference type="PANTHER" id="PTHR33928:SF2">
    <property type="entry name" value="PECTATE LYASE SUPERFAMILY PROTEIN DOMAIN-CONTAINING PROTEIN-RELATED"/>
    <property type="match status" value="1"/>
</dbReference>
<dbReference type="InterPro" id="IPR012334">
    <property type="entry name" value="Pectin_lyas_fold"/>
</dbReference>
<dbReference type="InterPro" id="IPR039279">
    <property type="entry name" value="QRT3-like"/>
</dbReference>
<dbReference type="Pfam" id="PF12708">
    <property type="entry name" value="Pect-lyase_RHGA_epim"/>
    <property type="match status" value="2"/>
</dbReference>
<feature type="signal peptide" evidence="2">
    <location>
        <begin position="1"/>
        <end position="18"/>
    </location>
</feature>
<evidence type="ECO:0000259" key="3">
    <source>
        <dbReference type="Pfam" id="PF12708"/>
    </source>
</evidence>
<dbReference type="GO" id="GO:0004650">
    <property type="term" value="F:polygalacturonase activity"/>
    <property type="evidence" value="ECO:0007669"/>
    <property type="project" value="InterPro"/>
</dbReference>
<evidence type="ECO:0000313" key="5">
    <source>
        <dbReference type="Proteomes" id="UP000078559"/>
    </source>
</evidence>
<protein>
    <submittedName>
        <fullName evidence="4">Glucan 1,3-beta-glucosidase</fullName>
    </submittedName>
</protein>
<dbReference type="InterPro" id="IPR024535">
    <property type="entry name" value="RHGA/B-epi-like_pectate_lyase"/>
</dbReference>